<comment type="similarity">
    <text evidence="1">Belongs to the transferase hexapeptide repeat family.</text>
</comment>
<dbReference type="CDD" id="cd04647">
    <property type="entry name" value="LbH_MAT_like"/>
    <property type="match status" value="1"/>
</dbReference>
<dbReference type="STRING" id="1123071.SAMN02745181_3503"/>
<dbReference type="InterPro" id="IPR001451">
    <property type="entry name" value="Hexapep"/>
</dbReference>
<dbReference type="PANTHER" id="PTHR43300">
    <property type="entry name" value="ACETYLTRANSFERASE"/>
    <property type="match status" value="1"/>
</dbReference>
<protein>
    <submittedName>
        <fullName evidence="2">Transferase hexapeptide (Six repeat-containing protein)</fullName>
    </submittedName>
</protein>
<evidence type="ECO:0000313" key="2">
    <source>
        <dbReference type="EMBL" id="SHK25471.1"/>
    </source>
</evidence>
<accession>A0A1M6QZ10</accession>
<dbReference type="Gene3D" id="2.160.10.10">
    <property type="entry name" value="Hexapeptide repeat proteins"/>
    <property type="match status" value="1"/>
</dbReference>
<dbReference type="InterPro" id="IPR011004">
    <property type="entry name" value="Trimer_LpxA-like_sf"/>
</dbReference>
<dbReference type="EMBL" id="FQYR01000007">
    <property type="protein sequence ID" value="SHK25471.1"/>
    <property type="molecule type" value="Genomic_DNA"/>
</dbReference>
<dbReference type="InParanoid" id="A0A1M6QZ10"/>
<dbReference type="SUPFAM" id="SSF51161">
    <property type="entry name" value="Trimeric LpxA-like enzymes"/>
    <property type="match status" value="1"/>
</dbReference>
<evidence type="ECO:0000256" key="1">
    <source>
        <dbReference type="ARBA" id="ARBA00007274"/>
    </source>
</evidence>
<dbReference type="RefSeq" id="WP_143185057.1">
    <property type="nucleotide sequence ID" value="NZ_FQYR01000007.1"/>
</dbReference>
<gene>
    <name evidence="2" type="ORF">SAMN02745181_3503</name>
</gene>
<dbReference type="Proteomes" id="UP000184510">
    <property type="component" value="Unassembled WGS sequence"/>
</dbReference>
<name>A0A1M6QZ10_9BACT</name>
<dbReference type="InterPro" id="IPR050179">
    <property type="entry name" value="Trans_hexapeptide_repeat"/>
</dbReference>
<organism evidence="2 3">
    <name type="scientific">Rubritalea squalenifaciens DSM 18772</name>
    <dbReference type="NCBI Taxonomy" id="1123071"/>
    <lineage>
        <taxon>Bacteria</taxon>
        <taxon>Pseudomonadati</taxon>
        <taxon>Verrucomicrobiota</taxon>
        <taxon>Verrucomicrobiia</taxon>
        <taxon>Verrucomicrobiales</taxon>
        <taxon>Rubritaleaceae</taxon>
        <taxon>Rubritalea</taxon>
    </lineage>
</organism>
<dbReference type="GO" id="GO:0016740">
    <property type="term" value="F:transferase activity"/>
    <property type="evidence" value="ECO:0007669"/>
    <property type="project" value="UniProtKB-KW"/>
</dbReference>
<reference evidence="2 3" key="1">
    <citation type="submission" date="2016-11" db="EMBL/GenBank/DDBJ databases">
        <authorList>
            <person name="Jaros S."/>
            <person name="Januszkiewicz K."/>
            <person name="Wedrychowicz H."/>
        </authorList>
    </citation>
    <scope>NUCLEOTIDE SEQUENCE [LARGE SCALE GENOMIC DNA]</scope>
    <source>
        <strain evidence="2 3">DSM 18772</strain>
    </source>
</reference>
<proteinExistence type="inferred from homology"/>
<evidence type="ECO:0000313" key="3">
    <source>
        <dbReference type="Proteomes" id="UP000184510"/>
    </source>
</evidence>
<dbReference type="AlphaFoldDB" id="A0A1M6QZ10"/>
<keyword evidence="2" id="KW-0808">Transferase</keyword>
<sequence length="177" mass="19660">MKIHLLIKSLLYRVRYKLNPIKASKSIGVSIGTDCRLCGLIDWGSEPYLIRLGHHVSITNSKFITHDGGVWVFRDRYPDLDVIAPINVGSNVFIGTDCIVMPGTEIQDNVVIGAGSLVRGVLEANGVYAGVPVRKIKNIDDYLDALGDKKVNTKMYSKSDKRNYLLKKFFDGDESLS</sequence>
<dbReference type="OrthoDB" id="9812571at2"/>
<dbReference type="Pfam" id="PF00132">
    <property type="entry name" value="Hexapep"/>
    <property type="match status" value="1"/>
</dbReference>
<keyword evidence="3" id="KW-1185">Reference proteome</keyword>